<dbReference type="Proteomes" id="UP000482487">
    <property type="component" value="Unassembled WGS sequence"/>
</dbReference>
<evidence type="ECO:0000256" key="5">
    <source>
        <dbReference type="ARBA" id="ARBA00022692"/>
    </source>
</evidence>
<keyword evidence="4" id="KW-1134">Transmembrane beta strand</keyword>
<protein>
    <submittedName>
        <fullName evidence="9">TolC family protein</fullName>
    </submittedName>
</protein>
<keyword evidence="7" id="KW-0998">Cell outer membrane</keyword>
<comment type="similarity">
    <text evidence="2">Belongs to the outer membrane factor (OMF) (TC 1.B.17) family.</text>
</comment>
<dbReference type="EMBL" id="WVUD01000031">
    <property type="protein sequence ID" value="MYL84395.1"/>
    <property type="molecule type" value="Genomic_DNA"/>
</dbReference>
<dbReference type="InterPro" id="IPR051906">
    <property type="entry name" value="TolC-like"/>
</dbReference>
<keyword evidence="10" id="KW-1185">Reference proteome</keyword>
<comment type="subcellular location">
    <subcellularLocation>
        <location evidence="1">Cell outer membrane</location>
    </subcellularLocation>
</comment>
<dbReference type="GO" id="GO:0015562">
    <property type="term" value="F:efflux transmembrane transporter activity"/>
    <property type="evidence" value="ECO:0007669"/>
    <property type="project" value="InterPro"/>
</dbReference>
<reference evidence="9 10" key="1">
    <citation type="submission" date="2020-01" db="EMBL/GenBank/DDBJ databases">
        <title>Genome sequence of Desulfovibrio aerotolerans DSM 16695(T).</title>
        <authorList>
            <person name="Karnachuk O."/>
            <person name="Avakyan M."/>
            <person name="Mardanov A."/>
            <person name="Kadnikov V."/>
            <person name="Ravin N."/>
        </authorList>
    </citation>
    <scope>NUCLEOTIDE SEQUENCE [LARGE SCALE GENOMIC DNA]</scope>
    <source>
        <strain evidence="9 10">DSM 16695</strain>
    </source>
</reference>
<dbReference type="PANTHER" id="PTHR30026">
    <property type="entry name" value="OUTER MEMBRANE PROTEIN TOLC"/>
    <property type="match status" value="1"/>
</dbReference>
<evidence type="ECO:0000313" key="10">
    <source>
        <dbReference type="Proteomes" id="UP000482487"/>
    </source>
</evidence>
<organism evidence="9 10">
    <name type="scientific">Solidesulfovibrio aerotolerans</name>
    <dbReference type="NCBI Taxonomy" id="295255"/>
    <lineage>
        <taxon>Bacteria</taxon>
        <taxon>Pseudomonadati</taxon>
        <taxon>Thermodesulfobacteriota</taxon>
        <taxon>Desulfovibrionia</taxon>
        <taxon>Desulfovibrionales</taxon>
        <taxon>Desulfovibrionaceae</taxon>
        <taxon>Solidesulfovibrio</taxon>
    </lineage>
</organism>
<dbReference type="Gene3D" id="1.20.1600.10">
    <property type="entry name" value="Outer membrane efflux proteins (OEP)"/>
    <property type="match status" value="1"/>
</dbReference>
<evidence type="ECO:0000256" key="3">
    <source>
        <dbReference type="ARBA" id="ARBA00022448"/>
    </source>
</evidence>
<proteinExistence type="inferred from homology"/>
<evidence type="ECO:0000256" key="1">
    <source>
        <dbReference type="ARBA" id="ARBA00004442"/>
    </source>
</evidence>
<keyword evidence="3" id="KW-0813">Transport</keyword>
<dbReference type="PANTHER" id="PTHR30026:SF20">
    <property type="entry name" value="OUTER MEMBRANE PROTEIN TOLC"/>
    <property type="match status" value="1"/>
</dbReference>
<feature type="compositionally biased region" description="Low complexity" evidence="8">
    <location>
        <begin position="43"/>
        <end position="55"/>
    </location>
</feature>
<dbReference type="OrthoDB" id="9814032at2"/>
<evidence type="ECO:0000256" key="7">
    <source>
        <dbReference type="ARBA" id="ARBA00023237"/>
    </source>
</evidence>
<feature type="region of interest" description="Disordered" evidence="8">
    <location>
        <begin position="42"/>
        <end position="61"/>
    </location>
</feature>
<dbReference type="GO" id="GO:0009279">
    <property type="term" value="C:cell outer membrane"/>
    <property type="evidence" value="ECO:0007669"/>
    <property type="project" value="UniProtKB-SubCell"/>
</dbReference>
<accession>A0A7C9N6L0</accession>
<gene>
    <name evidence="9" type="ORF">GTA51_14800</name>
</gene>
<dbReference type="InterPro" id="IPR003423">
    <property type="entry name" value="OMP_efflux"/>
</dbReference>
<name>A0A7C9N6L0_9BACT</name>
<dbReference type="Pfam" id="PF02321">
    <property type="entry name" value="OEP"/>
    <property type="match status" value="2"/>
</dbReference>
<keyword evidence="6" id="KW-0472">Membrane</keyword>
<evidence type="ECO:0000256" key="6">
    <source>
        <dbReference type="ARBA" id="ARBA00023136"/>
    </source>
</evidence>
<dbReference type="RefSeq" id="WP_160962384.1">
    <property type="nucleotide sequence ID" value="NZ_WVUD01000031.1"/>
</dbReference>
<evidence type="ECO:0000256" key="8">
    <source>
        <dbReference type="SAM" id="MobiDB-lite"/>
    </source>
</evidence>
<evidence type="ECO:0000256" key="4">
    <source>
        <dbReference type="ARBA" id="ARBA00022452"/>
    </source>
</evidence>
<evidence type="ECO:0000256" key="2">
    <source>
        <dbReference type="ARBA" id="ARBA00007613"/>
    </source>
</evidence>
<dbReference type="GO" id="GO:1990281">
    <property type="term" value="C:efflux pump complex"/>
    <property type="evidence" value="ECO:0007669"/>
    <property type="project" value="TreeGrafter"/>
</dbReference>
<dbReference type="AlphaFoldDB" id="A0A7C9N6L0"/>
<sequence>MSANAKRPYLAIIAGLFILGMTAGHVGAQTPASGTDRVAKRYSAAQQPASAAPASTDPGLETKIDKIPLPDFVQQKQTDPAVAQATGQAAAAMTAEGQAFDMQQSVQRGLDANPQMQAARSTLSGSEEYRRQALANFGPVGTVSYAFQRTDATTVGSTSLTLPGNQIINAVKGTNLSTTRTASTRQGYWQNLYQLQLQVTQPLFTGFRLLSTYQKAALTKEQAEANIKYTELTLVKGVQQAFLTLLQARANVLSNKDSVARLESQYKVAQAYYDVGLKPRLDVLQAESDLAQAEQDLLKAENSVLVQIAQLNSLLNLPLNQQTNYLGELSFLPFTMKIEDCLDQAYKQRPDLYMAVKSVQIAERDAKIAASPLYPQVQAQGTYTKSGNTLDLDLKDNSGSTTPQNTTVGITASLQAWDWGSTYFGLQAARDQVKKLQADLAKLRLDIGYQVKTFYLNLQDAAKRISVARTALEASKEGFRMAVARYQAQVGTSTDVLDAQARVSTAEFNLTQSLTDYQSALADLYVSMGVKNLSLMTN</sequence>
<comment type="caution">
    <text evidence="9">The sequence shown here is derived from an EMBL/GenBank/DDBJ whole genome shotgun (WGS) entry which is preliminary data.</text>
</comment>
<dbReference type="GO" id="GO:0015288">
    <property type="term" value="F:porin activity"/>
    <property type="evidence" value="ECO:0007669"/>
    <property type="project" value="TreeGrafter"/>
</dbReference>
<keyword evidence="5" id="KW-0812">Transmembrane</keyword>
<dbReference type="SUPFAM" id="SSF56954">
    <property type="entry name" value="Outer membrane efflux proteins (OEP)"/>
    <property type="match status" value="1"/>
</dbReference>
<evidence type="ECO:0000313" key="9">
    <source>
        <dbReference type="EMBL" id="MYL84395.1"/>
    </source>
</evidence>